<proteinExistence type="predicted"/>
<keyword evidence="1" id="KW-1185">Reference proteome</keyword>
<gene>
    <name evidence="2" type="primary">LOC142162807</name>
</gene>
<name>A0AC58RSN6_TOBAC</name>
<dbReference type="Proteomes" id="UP000790787">
    <property type="component" value="Chromosome 1"/>
</dbReference>
<reference evidence="2" key="2">
    <citation type="submission" date="2025-08" db="UniProtKB">
        <authorList>
            <consortium name="RefSeq"/>
        </authorList>
    </citation>
    <scope>IDENTIFICATION</scope>
    <source>
        <tissue evidence="2">Leaf</tissue>
    </source>
</reference>
<evidence type="ECO:0000313" key="2">
    <source>
        <dbReference type="RefSeq" id="XP_075075742.1"/>
    </source>
</evidence>
<reference evidence="1" key="1">
    <citation type="journal article" date="2014" name="Nat. Commun.">
        <title>The tobacco genome sequence and its comparison with those of tomato and potato.</title>
        <authorList>
            <person name="Sierro N."/>
            <person name="Battey J.N."/>
            <person name="Ouadi S."/>
            <person name="Bakaher N."/>
            <person name="Bovet L."/>
            <person name="Willig A."/>
            <person name="Goepfert S."/>
            <person name="Peitsch M.C."/>
            <person name="Ivanov N.V."/>
        </authorList>
    </citation>
    <scope>NUCLEOTIDE SEQUENCE [LARGE SCALE GENOMIC DNA]</scope>
</reference>
<protein>
    <submittedName>
        <fullName evidence="2">Uncharacterized protein LOC142162807</fullName>
    </submittedName>
</protein>
<accession>A0AC58RSN6</accession>
<evidence type="ECO:0000313" key="1">
    <source>
        <dbReference type="Proteomes" id="UP000790787"/>
    </source>
</evidence>
<dbReference type="RefSeq" id="XP_075075742.1">
    <property type="nucleotide sequence ID" value="XM_075219641.1"/>
</dbReference>
<organism evidence="1 2">
    <name type="scientific">Nicotiana tabacum</name>
    <name type="common">Common tobacco</name>
    <dbReference type="NCBI Taxonomy" id="4097"/>
    <lineage>
        <taxon>Eukaryota</taxon>
        <taxon>Viridiplantae</taxon>
        <taxon>Streptophyta</taxon>
        <taxon>Embryophyta</taxon>
        <taxon>Tracheophyta</taxon>
        <taxon>Spermatophyta</taxon>
        <taxon>Magnoliopsida</taxon>
        <taxon>eudicotyledons</taxon>
        <taxon>Gunneridae</taxon>
        <taxon>Pentapetalae</taxon>
        <taxon>asterids</taxon>
        <taxon>lamiids</taxon>
        <taxon>Solanales</taxon>
        <taxon>Solanaceae</taxon>
        <taxon>Nicotianoideae</taxon>
        <taxon>Nicotianeae</taxon>
        <taxon>Nicotiana</taxon>
    </lineage>
</organism>
<sequence length="155" mass="17904">MVGDEETPTADKATLDSISSLHMHPSESAGSMLVSVDFDEIGYRSWRRGILRALSVKNKAGFITRKCKKPDSNSTTFGQWKRCNDMVTSWILNSFYKALIDNLQYVNDAKKLWQELEDKYDRTNDAKLYQLQKEINYLSQESLDITGYYTKIKKL</sequence>